<name>A0ABS6ALT7_9RHOB</name>
<feature type="signal peptide" evidence="1">
    <location>
        <begin position="1"/>
        <end position="23"/>
    </location>
</feature>
<accession>A0ABS6ALT7</accession>
<sequence>MSFKIATAALLTALAAAPATAMADSITLTVPATGASLHSESVDMNVYFTDAAGSAYEVVATYVSDSAPDQPQRLIMALEDGDDVSFALPAHPETLYNFQRKGGILTVTSTGGDAATS</sequence>
<feature type="chain" id="PRO_5045089437" evidence="1">
    <location>
        <begin position="24"/>
        <end position="117"/>
    </location>
</feature>
<reference evidence="2" key="1">
    <citation type="submission" date="2021-06" db="EMBL/GenBank/DDBJ databases">
        <title>Paracoccus bacterium XHP0099 sp. nov., isolated from the surface waters of the Yellow Sea.</title>
        <authorList>
            <person name="Xue H."/>
            <person name="Zhang D."/>
        </authorList>
    </citation>
    <scope>NUCLEOTIDE SEQUENCE</scope>
    <source>
        <strain evidence="2">XHP0099</strain>
    </source>
</reference>
<keyword evidence="1" id="KW-0732">Signal</keyword>
<evidence type="ECO:0000313" key="3">
    <source>
        <dbReference type="Proteomes" id="UP001166191"/>
    </source>
</evidence>
<proteinExistence type="predicted"/>
<dbReference type="RefSeq" id="WP_216034212.1">
    <property type="nucleotide sequence ID" value="NZ_JAHKNG010000034.1"/>
</dbReference>
<evidence type="ECO:0000313" key="2">
    <source>
        <dbReference type="EMBL" id="MBU3031544.1"/>
    </source>
</evidence>
<protein>
    <submittedName>
        <fullName evidence="2">Uncharacterized protein</fullName>
    </submittedName>
</protein>
<organism evidence="2 3">
    <name type="scientific">Paracoccus marinaquae</name>
    <dbReference type="NCBI Taxonomy" id="2841926"/>
    <lineage>
        <taxon>Bacteria</taxon>
        <taxon>Pseudomonadati</taxon>
        <taxon>Pseudomonadota</taxon>
        <taxon>Alphaproteobacteria</taxon>
        <taxon>Rhodobacterales</taxon>
        <taxon>Paracoccaceae</taxon>
        <taxon>Paracoccus</taxon>
    </lineage>
</organism>
<dbReference type="EMBL" id="JAHKNG010000034">
    <property type="protein sequence ID" value="MBU3031544.1"/>
    <property type="molecule type" value="Genomic_DNA"/>
</dbReference>
<evidence type="ECO:0000256" key="1">
    <source>
        <dbReference type="SAM" id="SignalP"/>
    </source>
</evidence>
<keyword evidence="3" id="KW-1185">Reference proteome</keyword>
<gene>
    <name evidence="2" type="ORF">KNW02_15610</name>
</gene>
<dbReference type="Proteomes" id="UP001166191">
    <property type="component" value="Unassembled WGS sequence"/>
</dbReference>
<comment type="caution">
    <text evidence="2">The sequence shown here is derived from an EMBL/GenBank/DDBJ whole genome shotgun (WGS) entry which is preliminary data.</text>
</comment>